<dbReference type="SMART" id="SM00228">
    <property type="entry name" value="PDZ"/>
    <property type="match status" value="1"/>
</dbReference>
<dbReference type="Gene3D" id="3.90.190.10">
    <property type="entry name" value="Protein tyrosine phosphatase superfamily"/>
    <property type="match status" value="1"/>
</dbReference>
<dbReference type="SMART" id="SM00404">
    <property type="entry name" value="PTPc_motif"/>
    <property type="match status" value="1"/>
</dbReference>
<evidence type="ECO:0000313" key="5">
    <source>
        <dbReference type="EMBL" id="VDL19074.1"/>
    </source>
</evidence>
<feature type="compositionally biased region" description="Low complexity" evidence="1">
    <location>
        <begin position="376"/>
        <end position="391"/>
    </location>
</feature>
<dbReference type="PROSITE" id="PS00383">
    <property type="entry name" value="TYR_PHOSPHATASE_1"/>
    <property type="match status" value="1"/>
</dbReference>
<dbReference type="InterPro" id="IPR000387">
    <property type="entry name" value="Tyr_Pase_dom"/>
</dbReference>
<dbReference type="InterPro" id="IPR029021">
    <property type="entry name" value="Prot-tyrosine_phosphatase-like"/>
</dbReference>
<dbReference type="PROSITE" id="PS50106">
    <property type="entry name" value="PDZ"/>
    <property type="match status" value="1"/>
</dbReference>
<feature type="region of interest" description="Disordered" evidence="1">
    <location>
        <begin position="224"/>
        <end position="257"/>
    </location>
</feature>
<dbReference type="InterPro" id="IPR016130">
    <property type="entry name" value="Tyr_Pase_AS"/>
</dbReference>
<dbReference type="STRING" id="6216.A0A158QCK0"/>
<evidence type="ECO:0000313" key="7">
    <source>
        <dbReference type="WBParaSite" id="HDID_0000161201-mRNA-1"/>
    </source>
</evidence>
<dbReference type="InterPro" id="IPR000242">
    <property type="entry name" value="PTP_cat"/>
</dbReference>
<organism evidence="7">
    <name type="scientific">Hymenolepis diminuta</name>
    <name type="common">Rat tapeworm</name>
    <dbReference type="NCBI Taxonomy" id="6216"/>
    <lineage>
        <taxon>Eukaryota</taxon>
        <taxon>Metazoa</taxon>
        <taxon>Spiralia</taxon>
        <taxon>Lophotrochozoa</taxon>
        <taxon>Platyhelminthes</taxon>
        <taxon>Cestoda</taxon>
        <taxon>Eucestoda</taxon>
        <taxon>Cyclophyllidea</taxon>
        <taxon>Hymenolepididae</taxon>
        <taxon>Hymenolepis</taxon>
    </lineage>
</organism>
<dbReference type="InterPro" id="IPR003595">
    <property type="entry name" value="Tyr_Pase_cat"/>
</dbReference>
<feature type="region of interest" description="Disordered" evidence="1">
    <location>
        <begin position="376"/>
        <end position="398"/>
    </location>
</feature>
<dbReference type="InterPro" id="IPR036034">
    <property type="entry name" value="PDZ_sf"/>
</dbReference>
<dbReference type="Pfam" id="PF00102">
    <property type="entry name" value="Y_phosphatase"/>
    <property type="match status" value="1"/>
</dbReference>
<dbReference type="OrthoDB" id="5854685at2759"/>
<dbReference type="PANTHER" id="PTHR45706:SF4">
    <property type="entry name" value="TYROSINE-PROTEIN PHOSPHATASE"/>
    <property type="match status" value="1"/>
</dbReference>
<feature type="compositionally biased region" description="Polar residues" evidence="1">
    <location>
        <begin position="414"/>
        <end position="431"/>
    </location>
</feature>
<dbReference type="Gene3D" id="2.30.42.10">
    <property type="match status" value="1"/>
</dbReference>
<feature type="compositionally biased region" description="Polar residues" evidence="1">
    <location>
        <begin position="636"/>
        <end position="649"/>
    </location>
</feature>
<feature type="compositionally biased region" description="Polar residues" evidence="1">
    <location>
        <begin position="234"/>
        <end position="243"/>
    </location>
</feature>
<dbReference type="PANTHER" id="PTHR45706">
    <property type="entry name" value="TYROSINE-PROTEIN PHOSPHATASE"/>
    <property type="match status" value="1"/>
</dbReference>
<reference evidence="5 6" key="2">
    <citation type="submission" date="2018-11" db="EMBL/GenBank/DDBJ databases">
        <authorList>
            <consortium name="Pathogen Informatics"/>
        </authorList>
    </citation>
    <scope>NUCLEOTIDE SEQUENCE [LARGE SCALE GENOMIC DNA]</scope>
</reference>
<feature type="domain" description="Tyrosine specific protein phosphatases" evidence="3">
    <location>
        <begin position="898"/>
        <end position="969"/>
    </location>
</feature>
<proteinExistence type="predicted"/>
<gene>
    <name evidence="5" type="ORF">HDID_LOCUS1613</name>
</gene>
<feature type="domain" description="Tyrosine-protein phosphatase" evidence="2">
    <location>
        <begin position="678"/>
        <end position="968"/>
    </location>
</feature>
<feature type="region of interest" description="Disordered" evidence="1">
    <location>
        <begin position="554"/>
        <end position="653"/>
    </location>
</feature>
<evidence type="ECO:0000259" key="2">
    <source>
        <dbReference type="PROSITE" id="PS50055"/>
    </source>
</evidence>
<feature type="compositionally biased region" description="Polar residues" evidence="1">
    <location>
        <begin position="439"/>
        <end position="448"/>
    </location>
</feature>
<dbReference type="Pfam" id="PF00595">
    <property type="entry name" value="PDZ"/>
    <property type="match status" value="1"/>
</dbReference>
<dbReference type="PROSITE" id="PS50056">
    <property type="entry name" value="TYR_PHOSPHATASE_2"/>
    <property type="match status" value="1"/>
</dbReference>
<dbReference type="Proteomes" id="UP000274504">
    <property type="component" value="Unassembled WGS sequence"/>
</dbReference>
<dbReference type="AlphaFoldDB" id="A0A158QCK0"/>
<dbReference type="WBParaSite" id="HDID_0000161201-mRNA-1">
    <property type="protein sequence ID" value="HDID_0000161201-mRNA-1"/>
    <property type="gene ID" value="HDID_0000161201"/>
</dbReference>
<reference evidence="7" key="1">
    <citation type="submission" date="2016-04" db="UniProtKB">
        <authorList>
            <consortium name="WormBaseParasite"/>
        </authorList>
    </citation>
    <scope>IDENTIFICATION</scope>
</reference>
<evidence type="ECO:0000256" key="1">
    <source>
        <dbReference type="SAM" id="MobiDB-lite"/>
    </source>
</evidence>
<dbReference type="SMART" id="SM00194">
    <property type="entry name" value="PTPc"/>
    <property type="match status" value="1"/>
</dbReference>
<name>A0A158QCK0_HYMDI</name>
<evidence type="ECO:0000259" key="3">
    <source>
        <dbReference type="PROSITE" id="PS50056"/>
    </source>
</evidence>
<feature type="region of interest" description="Disordered" evidence="1">
    <location>
        <begin position="414"/>
        <end position="450"/>
    </location>
</feature>
<feature type="region of interest" description="Disordered" evidence="1">
    <location>
        <begin position="69"/>
        <end position="128"/>
    </location>
</feature>
<dbReference type="SUPFAM" id="SSF50156">
    <property type="entry name" value="PDZ domain-like"/>
    <property type="match status" value="1"/>
</dbReference>
<dbReference type="PROSITE" id="PS50055">
    <property type="entry name" value="TYR_PHOSPHATASE_PTP"/>
    <property type="match status" value="1"/>
</dbReference>
<protein>
    <submittedName>
        <fullName evidence="7">PDZ domain-containing protein</fullName>
    </submittedName>
</protein>
<evidence type="ECO:0000259" key="4">
    <source>
        <dbReference type="PROSITE" id="PS50106"/>
    </source>
</evidence>
<feature type="compositionally biased region" description="Polar residues" evidence="1">
    <location>
        <begin position="606"/>
        <end position="627"/>
    </location>
</feature>
<evidence type="ECO:0000313" key="6">
    <source>
        <dbReference type="Proteomes" id="UP000274504"/>
    </source>
</evidence>
<feature type="domain" description="PDZ" evidence="4">
    <location>
        <begin position="456"/>
        <end position="530"/>
    </location>
</feature>
<dbReference type="GO" id="GO:0004725">
    <property type="term" value="F:protein tyrosine phosphatase activity"/>
    <property type="evidence" value="ECO:0007669"/>
    <property type="project" value="InterPro"/>
</dbReference>
<dbReference type="SUPFAM" id="SSF52799">
    <property type="entry name" value="(Phosphotyrosine protein) phosphatases II"/>
    <property type="match status" value="1"/>
</dbReference>
<feature type="compositionally biased region" description="Low complexity" evidence="1">
    <location>
        <begin position="100"/>
        <end position="116"/>
    </location>
</feature>
<feature type="compositionally biased region" description="Polar residues" evidence="1">
    <location>
        <begin position="69"/>
        <end position="88"/>
    </location>
</feature>
<dbReference type="PRINTS" id="PR00700">
    <property type="entry name" value="PRTYPHPHTASE"/>
</dbReference>
<accession>A0A158QCK0</accession>
<sequence length="999" mass="110053">MNHGSSSRPNFLLATPLHFPDTDRSLHQMCTSPDCVSTNIPSPQLPQSSSKEGFSSILSFWTDIEQSSSRSTSITTPQLHPSPTNGFSRNRVGGGVNHHSSGTTSDIDSISNSTSSRPQKNGSLKPLGSSILSIHSGESSDIDNFSAPYEIFVPPKFAKTPKSIPSPQPKVFQPPNGIEYGECARIPKNEHFLPPPVPFEREDSPPILPPKFPLLHPVSRNNGIQTMPRLNGGSPKSNETQLPSPRIPTKIPSQNGINNCSSNLKPVKANGNIGNSNFHLFNSSFRYSFNQPLETPPKGLSGRSTSAYGDVPEILPDFPLKSASTRPASAMTTNVGLFQVRYPTMSMTHTAVNVPIMRFETNESSARLFNQIPISRRSSSRGGESGFQRGRVNGSPLRTNGYVNVTSNFYRNARSSSEMRQHSTKSISNRSSGGGFGINTDTSSVSPNHSDENLVTVRIRPNAEGQYGFNVSGGADHKKPVVVSRVGDRMPAATCCPRLHAGDQIIRINDRDISDYTQEQVVSSIRKSAESENGTLELVVKSNIYLEENVMDDQLQDTGDAPPRPPKSSASANRDSSPLASWLQPAASKRSESSPSFNNRHHAQRSAPQSSTPIQNQYQVASKNSPPKVTPKPRFGSSTTVRVKSTSGSGPRKALISDTEALFHSIREIEAGLVDGSLVRQFEKLERGNPNATMVDAKANENISKNRYRDISPYDHSRVRIQGADGDYINASFVKLKIPKSSLQKEYIASQGPLPTTCADFWQMCWEQESELIVMLTSIREQGRVKCHKYWPDVNQTSEFSWTHSKYGKSSSSMKYIQLRVSNIKEEVTADIAYRELQLQRVVTTTKDMLNSSGPLRHRVTSFSNEKGPAILSGADVRRIVQLQYISWPDHGVPNNCNDLIAFVERMRNLQERGDSTCAVVHCSAGIGRTGVVILLDTAMDMIQAHIPVRPIEIVRQMREYREMLIQTPVCSVPIRMQVNSATLLRYNAQGPQNEKELT</sequence>
<dbReference type="InterPro" id="IPR001478">
    <property type="entry name" value="PDZ"/>
</dbReference>
<dbReference type="EMBL" id="UYSG01000313">
    <property type="protein sequence ID" value="VDL19074.1"/>
    <property type="molecule type" value="Genomic_DNA"/>
</dbReference>